<keyword evidence="2" id="KW-1185">Reference proteome</keyword>
<accession>A0A7K3LS46</accession>
<reference evidence="1 2" key="1">
    <citation type="submission" date="2020-01" db="EMBL/GenBank/DDBJ databases">
        <title>Investigation of new actinobacteria for the biodesulphurisation of diesel fuel.</title>
        <authorList>
            <person name="Athi Narayanan S.M."/>
        </authorList>
    </citation>
    <scope>NUCLEOTIDE SEQUENCE [LARGE SCALE GENOMIC DNA]</scope>
    <source>
        <strain evidence="1 2">213E</strain>
    </source>
</reference>
<name>A0A7K3LS46_9ACTN</name>
<sequence length="262" mass="28420">MTFVIGEVHAINKREPGLIAEDNFATGHCNWVQLLNGNVGAGVVYLDSRIVHESPYSLCVGTGYQSSIGEGTQGYGAAFKRLSRGPVLGKVYAHWKFAYGSEGGENYPRNVDFGLDQCDPDGERRFFKIRWLNYDEATSTRVSKFQVNGDPASTWIDVPGAAIDLGFNEAKRNLFDVEAVFDATTGKYDGLRVNGLGFGTLATDSEGAPQPDATMQALSGPHPHTLNQFKGGMNVGIEVYNRLQVAGSPAWVNLAYFKAVAL</sequence>
<gene>
    <name evidence="1" type="ORF">GYA93_15730</name>
</gene>
<dbReference type="AlphaFoldDB" id="A0A7K3LS46"/>
<evidence type="ECO:0000313" key="2">
    <source>
        <dbReference type="Proteomes" id="UP000466307"/>
    </source>
</evidence>
<organism evidence="1 2">
    <name type="scientific">Gordonia desulfuricans</name>
    <dbReference type="NCBI Taxonomy" id="89051"/>
    <lineage>
        <taxon>Bacteria</taxon>
        <taxon>Bacillati</taxon>
        <taxon>Actinomycetota</taxon>
        <taxon>Actinomycetes</taxon>
        <taxon>Mycobacteriales</taxon>
        <taxon>Gordoniaceae</taxon>
        <taxon>Gordonia</taxon>
    </lineage>
</organism>
<dbReference type="RefSeq" id="WP_059036652.1">
    <property type="nucleotide sequence ID" value="NZ_JAADZU010000054.1"/>
</dbReference>
<dbReference type="Proteomes" id="UP000466307">
    <property type="component" value="Unassembled WGS sequence"/>
</dbReference>
<evidence type="ECO:0000313" key="1">
    <source>
        <dbReference type="EMBL" id="NDK91022.1"/>
    </source>
</evidence>
<proteinExistence type="predicted"/>
<protein>
    <submittedName>
        <fullName evidence="1">Uncharacterized protein</fullName>
    </submittedName>
</protein>
<comment type="caution">
    <text evidence="1">The sequence shown here is derived from an EMBL/GenBank/DDBJ whole genome shotgun (WGS) entry which is preliminary data.</text>
</comment>
<dbReference type="EMBL" id="JAADZU010000054">
    <property type="protein sequence ID" value="NDK91022.1"/>
    <property type="molecule type" value="Genomic_DNA"/>
</dbReference>